<dbReference type="eggNOG" id="COG0791">
    <property type="taxonomic scope" value="Bacteria"/>
</dbReference>
<dbReference type="HOGENOM" id="CLU_096025_0_0_10"/>
<dbReference type="PATRIC" id="fig|1094466.5.peg.1227"/>
<protein>
    <recommendedName>
        <fullName evidence="3">NlpC/P60 domain-containing protein</fullName>
    </recommendedName>
</protein>
<sequence length="214" mass="24619">MKITLPLFLLLFNVTYKEIKSIVIQNRITYSNLYTTSIEKKKVIEKAQLEIKTILIDQIIPNWYGTKWSFEGHTEIPKSGNIACGYFVSTTLRDAGFKLNRYKLAQLNPLEVAKIMSCGETITTIKNSSLTELKKHFLTLKDGIYFIGLDFHVGYILKEQQNVYIIHSNYINKQGVVKENIEKSKAASSTTYYIVPISNNQKLIKKWILNQSLN</sequence>
<dbReference type="RefSeq" id="WP_014388336.1">
    <property type="nucleotide sequence ID" value="NC_017025.1"/>
</dbReference>
<dbReference type="OrthoDB" id="944017at2"/>
<evidence type="ECO:0008006" key="3">
    <source>
        <dbReference type="Google" id="ProtNLM"/>
    </source>
</evidence>
<dbReference type="EMBL" id="HE774682">
    <property type="protein sequence ID" value="CCG53210.1"/>
    <property type="molecule type" value="Genomic_DNA"/>
</dbReference>
<evidence type="ECO:0000313" key="1">
    <source>
        <dbReference type="EMBL" id="CCG53210.1"/>
    </source>
</evidence>
<gene>
    <name evidence="1" type="ordered locus">KQS_06250</name>
</gene>
<name>H8XPD6_FLAIG</name>
<dbReference type="STRING" id="1094466.KQS_06250"/>
<reference evidence="2" key="2">
    <citation type="submission" date="2012-03" db="EMBL/GenBank/DDBJ databases">
        <title>Complete genome sequence of Flavobacterium indicum GPTSA100-9T, isolated from warm spring water.</title>
        <authorList>
            <person name="Barbier P."/>
            <person name="Houel A."/>
            <person name="Loux V."/>
            <person name="Poulain J."/>
            <person name="Bernardet J.-F."/>
            <person name="Touchon M."/>
            <person name="Duchaud E."/>
        </authorList>
    </citation>
    <scope>NUCLEOTIDE SEQUENCE [LARGE SCALE GENOMIC DNA]</scope>
    <source>
        <strain evidence="2">DSM 17447 / CIP 109464 / GPTSA100-9</strain>
    </source>
</reference>
<dbReference type="AlphaFoldDB" id="H8XPD6"/>
<reference evidence="1 2" key="1">
    <citation type="journal article" date="2012" name="J. Bacteriol.">
        <title>Complete Genome Sequence of Flavobacterium indicum GPSTA100-9T, Isolated from Warm Spring Water.</title>
        <authorList>
            <person name="Barbier P."/>
            <person name="Houel A."/>
            <person name="Loux V."/>
            <person name="Poulain J."/>
            <person name="Bernardet J.F."/>
            <person name="Touchon M."/>
            <person name="Duchaud E."/>
        </authorList>
    </citation>
    <scope>NUCLEOTIDE SEQUENCE [LARGE SCALE GENOMIC DNA]</scope>
    <source>
        <strain evidence="2">DSM 17447 / CIP 109464 / GPTSA100-9</strain>
    </source>
</reference>
<evidence type="ECO:0000313" key="2">
    <source>
        <dbReference type="Proteomes" id="UP000007599"/>
    </source>
</evidence>
<organism evidence="1 2">
    <name type="scientific">Flavobacterium indicum (strain DSM 17447 / CIP 109464 / GPTSA100-9)</name>
    <dbReference type="NCBI Taxonomy" id="1094466"/>
    <lineage>
        <taxon>Bacteria</taxon>
        <taxon>Pseudomonadati</taxon>
        <taxon>Bacteroidota</taxon>
        <taxon>Flavobacteriia</taxon>
        <taxon>Flavobacteriales</taxon>
        <taxon>Flavobacteriaceae</taxon>
        <taxon>Flavobacterium</taxon>
    </lineage>
</organism>
<proteinExistence type="predicted"/>
<dbReference type="Proteomes" id="UP000007599">
    <property type="component" value="Chromosome I"/>
</dbReference>
<accession>H8XPD6</accession>
<keyword evidence="2" id="KW-1185">Reference proteome</keyword>
<dbReference type="KEGG" id="fin:KQS_06250"/>